<dbReference type="InterPro" id="IPR050353">
    <property type="entry name" value="PyrK_electron_transfer"/>
</dbReference>
<feature type="binding site" evidence="2">
    <location>
        <position position="225"/>
    </location>
    <ligand>
        <name>[2Fe-2S] cluster</name>
        <dbReference type="ChEBI" id="CHEBI:190135"/>
    </ligand>
</feature>
<protein>
    <submittedName>
        <fullName evidence="4">Sulfide/dihydroorotate dehydrogenase-like FAD/NAD-binding protein</fullName>
    </submittedName>
</protein>
<dbReference type="Proteomes" id="UP000623678">
    <property type="component" value="Unassembled WGS sequence"/>
</dbReference>
<feature type="binding site" evidence="1">
    <location>
        <begin position="62"/>
        <end position="64"/>
    </location>
    <ligand>
        <name>FAD</name>
        <dbReference type="ChEBI" id="CHEBI:57692"/>
    </ligand>
</feature>
<dbReference type="Gene3D" id="3.40.50.80">
    <property type="entry name" value="Nucleotide-binding domain of ferredoxin-NADP reductase (FNR) module"/>
    <property type="match status" value="1"/>
</dbReference>
<feature type="domain" description="FAD-binding FR-type" evidence="3">
    <location>
        <begin position="1"/>
        <end position="95"/>
    </location>
</feature>
<dbReference type="InterPro" id="IPR039261">
    <property type="entry name" value="FNR_nucleotide-bd"/>
</dbReference>
<dbReference type="GO" id="GO:0006221">
    <property type="term" value="P:pyrimidine nucleotide biosynthetic process"/>
    <property type="evidence" value="ECO:0007669"/>
    <property type="project" value="InterPro"/>
</dbReference>
<dbReference type="EMBL" id="JACRTD010000001">
    <property type="protein sequence ID" value="MBC8584049.1"/>
    <property type="molecule type" value="Genomic_DNA"/>
</dbReference>
<accession>A0A926EPM9</accession>
<comment type="cofactor">
    <cofactor evidence="1">
        <name>FAD</name>
        <dbReference type="ChEBI" id="CHEBI:57692"/>
    </cofactor>
    <text evidence="1">Binds 1 FAD per subunit.</text>
</comment>
<dbReference type="InterPro" id="IPR017927">
    <property type="entry name" value="FAD-bd_FR_type"/>
</dbReference>
<dbReference type="GO" id="GO:0016491">
    <property type="term" value="F:oxidoreductase activity"/>
    <property type="evidence" value="ECO:0007669"/>
    <property type="project" value="InterPro"/>
</dbReference>
<keyword evidence="2" id="KW-0411">Iron-sulfur</keyword>
<sequence length="281" mass="30746">MYKIVKKRRLNDAVTLMEVQAPHIAKKAQAGQFIIFRVDEHGERVPLTIADYDREKGTVTIIFQIVGASTKLLNQLEEGDDILDFVGPLGTPTHFGEVKKVCVIGGGVGCAIAYPQAKALHNMGVEVDLIAGFRSKDIVILEEEMKAVSKHLYITTDDGSYGEKGFVTDKLKSLIEAGAGYDLVIAIGPVVMMKFVSKTTEPYGIKTLVSLNPIMVDGTGMCGGCRVKVGGETKFACVDGPDFDGHKVDFDELMQRNTIYKQREQHDSEHVCRLTGGKRHG</sequence>
<evidence type="ECO:0000313" key="4">
    <source>
        <dbReference type="EMBL" id="MBC8584049.1"/>
    </source>
</evidence>
<dbReference type="AlphaFoldDB" id="A0A926EPM9"/>
<dbReference type="SUPFAM" id="SSF52343">
    <property type="entry name" value="Ferredoxin reductase-like, C-terminal NADP-linked domain"/>
    <property type="match status" value="1"/>
</dbReference>
<evidence type="ECO:0000256" key="1">
    <source>
        <dbReference type="PIRSR" id="PIRSR006816-1"/>
    </source>
</evidence>
<feature type="binding site" evidence="2">
    <location>
        <position position="237"/>
    </location>
    <ligand>
        <name>[2Fe-2S] cluster</name>
        <dbReference type="ChEBI" id="CHEBI:190135"/>
    </ligand>
</feature>
<dbReference type="PANTHER" id="PTHR43513:SF3">
    <property type="entry name" value="DIHYDROOROTATE DEHYDROGENASE B (NAD(+)), ELECTRON TRANSFER SUBUNIT-RELATED"/>
    <property type="match status" value="1"/>
</dbReference>
<keyword evidence="2" id="KW-0479">Metal-binding</keyword>
<dbReference type="NCBIfam" id="NF004862">
    <property type="entry name" value="PRK06222.1"/>
    <property type="match status" value="1"/>
</dbReference>
<name>A0A926EPM9_9FIRM</name>
<evidence type="ECO:0000259" key="3">
    <source>
        <dbReference type="PROSITE" id="PS51384"/>
    </source>
</evidence>
<dbReference type="SUPFAM" id="SSF63380">
    <property type="entry name" value="Riboflavin synthase domain-like"/>
    <property type="match status" value="1"/>
</dbReference>
<comment type="cofactor">
    <cofactor evidence="2">
        <name>[2Fe-2S] cluster</name>
        <dbReference type="ChEBI" id="CHEBI:190135"/>
    </cofactor>
    <text evidence="2">Binds 1 [2Fe-2S] cluster per subunit.</text>
</comment>
<dbReference type="InterPro" id="IPR017938">
    <property type="entry name" value="Riboflavin_synthase-like_b-brl"/>
</dbReference>
<comment type="caution">
    <text evidence="4">The sequence shown here is derived from an EMBL/GenBank/DDBJ whole genome shotgun (WGS) entry which is preliminary data.</text>
</comment>
<dbReference type="GO" id="GO:0051537">
    <property type="term" value="F:2 iron, 2 sulfur cluster binding"/>
    <property type="evidence" value="ECO:0007669"/>
    <property type="project" value="UniProtKB-KW"/>
</dbReference>
<feature type="binding site" evidence="2">
    <location>
        <position position="222"/>
    </location>
    <ligand>
        <name>[2Fe-2S] cluster</name>
        <dbReference type="ChEBI" id="CHEBI:190135"/>
    </ligand>
</feature>
<proteinExistence type="predicted"/>
<dbReference type="GO" id="GO:0046872">
    <property type="term" value="F:metal ion binding"/>
    <property type="evidence" value="ECO:0007669"/>
    <property type="project" value="UniProtKB-KW"/>
</dbReference>
<keyword evidence="2" id="KW-0001">2Fe-2S</keyword>
<dbReference type="CDD" id="cd06219">
    <property type="entry name" value="DHOD_e_trans_like1"/>
    <property type="match status" value="1"/>
</dbReference>
<dbReference type="GO" id="GO:0050660">
    <property type="term" value="F:flavin adenine dinucleotide binding"/>
    <property type="evidence" value="ECO:0007669"/>
    <property type="project" value="InterPro"/>
</dbReference>
<dbReference type="InterPro" id="IPR012165">
    <property type="entry name" value="Cyt_c3_hydrogenase_gsu"/>
</dbReference>
<keyword evidence="1" id="KW-0274">FAD</keyword>
<dbReference type="RefSeq" id="WP_262393905.1">
    <property type="nucleotide sequence ID" value="NZ_JACRTD010000001.1"/>
</dbReference>
<evidence type="ECO:0000256" key="2">
    <source>
        <dbReference type="PIRSR" id="PIRSR006816-2"/>
    </source>
</evidence>
<keyword evidence="2" id="KW-0408">Iron</keyword>
<dbReference type="PIRSF" id="PIRSF006816">
    <property type="entry name" value="Cyc3_hyd_g"/>
    <property type="match status" value="1"/>
</dbReference>
<dbReference type="Gene3D" id="2.40.30.10">
    <property type="entry name" value="Translation factors"/>
    <property type="match status" value="1"/>
</dbReference>
<dbReference type="PANTHER" id="PTHR43513">
    <property type="entry name" value="DIHYDROOROTATE DEHYDROGENASE B (NAD(+)), ELECTRON TRANSFER SUBUNIT"/>
    <property type="match status" value="1"/>
</dbReference>
<keyword evidence="5" id="KW-1185">Reference proteome</keyword>
<evidence type="ECO:0000313" key="5">
    <source>
        <dbReference type="Proteomes" id="UP000623678"/>
    </source>
</evidence>
<dbReference type="PROSITE" id="PS51384">
    <property type="entry name" value="FAD_FR"/>
    <property type="match status" value="1"/>
</dbReference>
<keyword evidence="1" id="KW-0285">Flavoprotein</keyword>
<gene>
    <name evidence="4" type="ORF">H8705_00430</name>
</gene>
<organism evidence="4 5">
    <name type="scientific">Youxingia wuxianensis</name>
    <dbReference type="NCBI Taxonomy" id="2763678"/>
    <lineage>
        <taxon>Bacteria</taxon>
        <taxon>Bacillati</taxon>
        <taxon>Bacillota</taxon>
        <taxon>Clostridia</taxon>
        <taxon>Eubacteriales</taxon>
        <taxon>Oscillospiraceae</taxon>
        <taxon>Youxingia</taxon>
    </lineage>
</organism>
<dbReference type="Pfam" id="PF10418">
    <property type="entry name" value="DHODB_Fe-S_bind"/>
    <property type="match status" value="1"/>
</dbReference>
<dbReference type="InterPro" id="IPR019480">
    <property type="entry name" value="Dihydroorotate_DH_Fe-S-bd"/>
</dbReference>
<reference evidence="4" key="1">
    <citation type="submission" date="2020-08" db="EMBL/GenBank/DDBJ databases">
        <title>Genome public.</title>
        <authorList>
            <person name="Liu C."/>
            <person name="Sun Q."/>
        </authorList>
    </citation>
    <scope>NUCLEOTIDE SEQUENCE</scope>
    <source>
        <strain evidence="4">NSJ-64</strain>
    </source>
</reference>